<dbReference type="EMBL" id="BJUG01000003">
    <property type="protein sequence ID" value="GEK36411.1"/>
    <property type="molecule type" value="Genomic_DNA"/>
</dbReference>
<feature type="transmembrane region" description="Helical" evidence="1">
    <location>
        <begin position="111"/>
        <end position="130"/>
    </location>
</feature>
<comment type="caution">
    <text evidence="3">The sequence shown here is derived from an EMBL/GenBank/DDBJ whole genome shotgun (WGS) entry which is preliminary data.</text>
</comment>
<accession>A0A179EUU3</accession>
<evidence type="ECO:0000256" key="1">
    <source>
        <dbReference type="SAM" id="Phobius"/>
    </source>
</evidence>
<dbReference type="OrthoDB" id="1661582at2"/>
<dbReference type="InterPro" id="IPR045691">
    <property type="entry name" value="DUF6056"/>
</dbReference>
<dbReference type="RefSeq" id="WP_067480734.1">
    <property type="nucleotide sequence ID" value="NZ_BJUG01000003.1"/>
</dbReference>
<keyword evidence="1" id="KW-0472">Membrane</keyword>
<name>A0A179EUU3_ENTTH</name>
<reference evidence="2 5" key="2">
    <citation type="submission" date="2019-07" db="EMBL/GenBank/DDBJ databases">
        <title>Whole genome shotgun sequence of Enterococcus thailandicus NBRC 101867.</title>
        <authorList>
            <person name="Hosoyama A."/>
            <person name="Uohara A."/>
            <person name="Ohji S."/>
            <person name="Ichikawa N."/>
        </authorList>
    </citation>
    <scope>NUCLEOTIDE SEQUENCE [LARGE SCALE GENOMIC DNA]</scope>
    <source>
        <strain evidence="2 5">NBRC 101867</strain>
    </source>
</reference>
<evidence type="ECO:0000313" key="2">
    <source>
        <dbReference type="EMBL" id="GEK36411.1"/>
    </source>
</evidence>
<evidence type="ECO:0000313" key="3">
    <source>
        <dbReference type="EMBL" id="OAQ56978.1"/>
    </source>
</evidence>
<keyword evidence="1" id="KW-0812">Transmembrane</keyword>
<feature type="transmembrane region" description="Helical" evidence="1">
    <location>
        <begin position="321"/>
        <end position="337"/>
    </location>
</feature>
<feature type="transmembrane region" description="Helical" evidence="1">
    <location>
        <begin position="164"/>
        <end position="183"/>
    </location>
</feature>
<feature type="transmembrane region" description="Helical" evidence="1">
    <location>
        <begin position="136"/>
        <end position="152"/>
    </location>
</feature>
<feature type="transmembrane region" description="Helical" evidence="1">
    <location>
        <begin position="349"/>
        <end position="371"/>
    </location>
</feature>
<sequence>MNQKYSTQKKIFFSIVILTYLVMVLLNFLTPLIADDLQYMAKTEGFFTILNNEYTQYQTWTGRSIVHIIARIFLLMPKIFFNILNPLAFIYVTLLIYILSTKKRYSISKYLVILFSLWLFTPAFGEVFLWETGAANYLWGSTIILTFLAIYHKQTVSQKVKWINPANCVSIFALFFLGLLSGWCNENTSGGAVLLALGYIGYNKLRQQPIPKWMISGLIGAVTGLVIMVKAPGNAIRSTYFNRSNWSFTKKLVEGVFQITQSLQENAFYFILLVMLATVIGFILFNNSEKLILSIGYIFAGIATIYVLAFSPTGLNWGRSYYGGALYLVIALLISWPDKIDKKQLFYSGTFTILIVSFTFSFVLGTIDITLSHKKINERYDYLVQQKTLGNLNPVFANFDEENLSNYPAYSNRLSHVGKDKKAQINRATANYFGLESVASVSEKDWQLIYKNGSSELMNIVKAKKYFSKINNSKYIVLLSGTYSNVSGQYIDFLVNDLVFTDGDAIIGSNVDHLPLEGNPVFSQKKINIGKKQVNIRSGRINEENTVFNQIIIDNVDYSRNGTGLNIVVLSAETQAILDSVAIDTTGNVTR</sequence>
<dbReference type="Proteomes" id="UP000078516">
    <property type="component" value="Unassembled WGS sequence"/>
</dbReference>
<dbReference type="Proteomes" id="UP000321361">
    <property type="component" value="Unassembled WGS sequence"/>
</dbReference>
<gene>
    <name evidence="3" type="ORF">A6E74_00975</name>
    <name evidence="2" type="ORF">ETH01_06980</name>
</gene>
<protein>
    <submittedName>
        <fullName evidence="3">Uncharacterized protein</fullName>
    </submittedName>
</protein>
<feature type="transmembrane region" description="Helical" evidence="1">
    <location>
        <begin position="79"/>
        <end position="99"/>
    </location>
</feature>
<reference evidence="3 4" key="1">
    <citation type="submission" date="2016-04" db="EMBL/GenBank/DDBJ databases">
        <title>Draft genome of an Enterococcus thailandicus strain isolated from bovine feces.</title>
        <authorList>
            <person name="Beukers A.G."/>
            <person name="Zaheer R."/>
            <person name="Goji N."/>
            <person name="Cook S.R."/>
            <person name="Amoako K."/>
            <person name="Chaves A.V."/>
            <person name="Ward M.P."/>
            <person name="Mcallister T.A."/>
        </authorList>
    </citation>
    <scope>NUCLEOTIDE SEQUENCE [LARGE SCALE GENOMIC DNA]</scope>
    <source>
        <strain evidence="3 4">F0711D 46</strain>
    </source>
</reference>
<feature type="transmembrane region" description="Helical" evidence="1">
    <location>
        <begin position="267"/>
        <end position="285"/>
    </location>
</feature>
<organism evidence="3 4">
    <name type="scientific">Enterococcus thailandicus</name>
    <dbReference type="NCBI Taxonomy" id="417368"/>
    <lineage>
        <taxon>Bacteria</taxon>
        <taxon>Bacillati</taxon>
        <taxon>Bacillota</taxon>
        <taxon>Bacilli</taxon>
        <taxon>Lactobacillales</taxon>
        <taxon>Enterococcaceae</taxon>
        <taxon>Enterococcus</taxon>
    </lineage>
</organism>
<proteinExistence type="predicted"/>
<feature type="transmembrane region" description="Helical" evidence="1">
    <location>
        <begin position="213"/>
        <end position="233"/>
    </location>
</feature>
<evidence type="ECO:0000313" key="5">
    <source>
        <dbReference type="Proteomes" id="UP000321361"/>
    </source>
</evidence>
<keyword evidence="4" id="KW-1185">Reference proteome</keyword>
<feature type="transmembrane region" description="Helical" evidence="1">
    <location>
        <begin position="12"/>
        <end position="34"/>
    </location>
</feature>
<dbReference type="AlphaFoldDB" id="A0A179EUU3"/>
<feature type="transmembrane region" description="Helical" evidence="1">
    <location>
        <begin position="291"/>
        <end position="309"/>
    </location>
</feature>
<dbReference type="Pfam" id="PF19528">
    <property type="entry name" value="DUF6056"/>
    <property type="match status" value="1"/>
</dbReference>
<evidence type="ECO:0000313" key="4">
    <source>
        <dbReference type="Proteomes" id="UP000078516"/>
    </source>
</evidence>
<keyword evidence="1" id="KW-1133">Transmembrane helix</keyword>
<dbReference type="EMBL" id="LWMN01000001">
    <property type="protein sequence ID" value="OAQ56978.1"/>
    <property type="molecule type" value="Genomic_DNA"/>
</dbReference>